<protein>
    <submittedName>
        <fullName evidence="12">Archaeosortase A</fullName>
        <ecNumber evidence="12">3.4.22.-</ecNumber>
    </submittedName>
</protein>
<evidence type="ECO:0000256" key="8">
    <source>
        <dbReference type="PIRSR" id="PIRSR025737-1"/>
    </source>
</evidence>
<evidence type="ECO:0000256" key="10">
    <source>
        <dbReference type="SAM" id="MobiDB-lite"/>
    </source>
</evidence>
<keyword evidence="6 11" id="KW-1133">Transmembrane helix</keyword>
<keyword evidence="5 12" id="KW-0378">Hydrolase</keyword>
<evidence type="ECO:0000313" key="12">
    <source>
        <dbReference type="EMBL" id="MFC6725798.1"/>
    </source>
</evidence>
<dbReference type="Proteomes" id="UP001596328">
    <property type="component" value="Unassembled WGS sequence"/>
</dbReference>
<comment type="caution">
    <text evidence="12">The sequence shown here is derived from an EMBL/GenBank/DDBJ whole genome shotgun (WGS) entry which is preliminary data.</text>
</comment>
<evidence type="ECO:0000313" key="13">
    <source>
        <dbReference type="Proteomes" id="UP001596328"/>
    </source>
</evidence>
<keyword evidence="13" id="KW-1185">Reference proteome</keyword>
<dbReference type="GO" id="GO:0005886">
    <property type="term" value="C:plasma membrane"/>
    <property type="evidence" value="ECO:0007669"/>
    <property type="project" value="UniProtKB-SubCell"/>
</dbReference>
<evidence type="ECO:0000256" key="7">
    <source>
        <dbReference type="ARBA" id="ARBA00023136"/>
    </source>
</evidence>
<dbReference type="InterPro" id="IPR014522">
    <property type="entry name" value="ArtA"/>
</dbReference>
<evidence type="ECO:0000256" key="2">
    <source>
        <dbReference type="ARBA" id="ARBA00022475"/>
    </source>
</evidence>
<reference evidence="12 13" key="1">
    <citation type="journal article" date="2019" name="Int. J. Syst. Evol. Microbiol.">
        <title>The Global Catalogue of Microorganisms (GCM) 10K type strain sequencing project: providing services to taxonomists for standard genome sequencing and annotation.</title>
        <authorList>
            <consortium name="The Broad Institute Genomics Platform"/>
            <consortium name="The Broad Institute Genome Sequencing Center for Infectious Disease"/>
            <person name="Wu L."/>
            <person name="Ma J."/>
        </authorList>
    </citation>
    <scope>NUCLEOTIDE SEQUENCE [LARGE SCALE GENOMIC DNA]</scope>
    <source>
        <strain evidence="12 13">NBRC 111368</strain>
    </source>
</reference>
<feature type="transmembrane region" description="Helical" evidence="11">
    <location>
        <begin position="18"/>
        <end position="37"/>
    </location>
</feature>
<dbReference type="GO" id="GO:0006508">
    <property type="term" value="P:proteolysis"/>
    <property type="evidence" value="ECO:0007669"/>
    <property type="project" value="UniProtKB-KW"/>
</dbReference>
<dbReference type="PIRSF" id="PIRSF025737">
    <property type="entry name" value="Cyco1"/>
    <property type="match status" value="1"/>
</dbReference>
<evidence type="ECO:0000256" key="5">
    <source>
        <dbReference type="ARBA" id="ARBA00022801"/>
    </source>
</evidence>
<evidence type="ECO:0000256" key="6">
    <source>
        <dbReference type="ARBA" id="ARBA00022989"/>
    </source>
</evidence>
<dbReference type="InterPro" id="IPR019127">
    <property type="entry name" value="Exosortase"/>
</dbReference>
<feature type="active site" description="Proton donor" evidence="8">
    <location>
        <position position="230"/>
    </location>
</feature>
<dbReference type="Pfam" id="PF09721">
    <property type="entry name" value="Exosortase_EpsH"/>
    <property type="match status" value="1"/>
</dbReference>
<dbReference type="EC" id="3.4.22.-" evidence="12"/>
<feature type="transmembrane region" description="Helical" evidence="11">
    <location>
        <begin position="216"/>
        <end position="238"/>
    </location>
</feature>
<evidence type="ECO:0000256" key="4">
    <source>
        <dbReference type="ARBA" id="ARBA00022692"/>
    </source>
</evidence>
<feature type="transmembrane region" description="Helical" evidence="11">
    <location>
        <begin position="270"/>
        <end position="288"/>
    </location>
</feature>
<dbReference type="GO" id="GO:0008233">
    <property type="term" value="F:peptidase activity"/>
    <property type="evidence" value="ECO:0007669"/>
    <property type="project" value="UniProtKB-KW"/>
</dbReference>
<evidence type="ECO:0000256" key="1">
    <source>
        <dbReference type="ARBA" id="ARBA00004651"/>
    </source>
</evidence>
<feature type="region of interest" description="Disordered" evidence="10">
    <location>
        <begin position="321"/>
        <end position="340"/>
    </location>
</feature>
<feature type="site" description="Transition state stabilizer" evidence="9">
    <location>
        <position position="269"/>
    </location>
</feature>
<evidence type="ECO:0000256" key="3">
    <source>
        <dbReference type="ARBA" id="ARBA00022670"/>
    </source>
</evidence>
<evidence type="ECO:0000256" key="9">
    <source>
        <dbReference type="PIRSR" id="PIRSR025737-2"/>
    </source>
</evidence>
<feature type="transmembrane region" description="Helical" evidence="11">
    <location>
        <begin position="74"/>
        <end position="94"/>
    </location>
</feature>
<organism evidence="12 13">
    <name type="scientific">Halobium palmae</name>
    <dbReference type="NCBI Taxonomy" id="1776492"/>
    <lineage>
        <taxon>Archaea</taxon>
        <taxon>Methanobacteriati</taxon>
        <taxon>Methanobacteriota</taxon>
        <taxon>Stenosarchaea group</taxon>
        <taxon>Halobacteria</taxon>
        <taxon>Halobacteriales</taxon>
        <taxon>Haloferacaceae</taxon>
        <taxon>Halobium</taxon>
    </lineage>
</organism>
<evidence type="ECO:0000256" key="11">
    <source>
        <dbReference type="SAM" id="Phobius"/>
    </source>
</evidence>
<keyword evidence="2" id="KW-1003">Cell membrane</keyword>
<keyword evidence="7 11" id="KW-0472">Membrane</keyword>
<feature type="transmembrane region" description="Helical" evidence="11">
    <location>
        <begin position="181"/>
        <end position="204"/>
    </location>
</feature>
<name>A0ABD5S256_9EURY</name>
<feature type="active site" description="Acyl-thioester intermediate" evidence="8">
    <location>
        <position position="189"/>
    </location>
</feature>
<keyword evidence="3" id="KW-0645">Protease</keyword>
<feature type="transmembrane region" description="Helical" evidence="11">
    <location>
        <begin position="101"/>
        <end position="118"/>
    </location>
</feature>
<dbReference type="NCBIfam" id="TIGR04178">
    <property type="entry name" value="exo_archaeo"/>
    <property type="match status" value="1"/>
</dbReference>
<feature type="compositionally biased region" description="Basic and acidic residues" evidence="10">
    <location>
        <begin position="331"/>
        <end position="340"/>
    </location>
</feature>
<gene>
    <name evidence="12" type="primary">artA</name>
    <name evidence="12" type="ORF">ACFQE1_15765</name>
</gene>
<dbReference type="InterPro" id="IPR026392">
    <property type="entry name" value="Exo/Archaeosortase_dom"/>
</dbReference>
<dbReference type="NCBIfam" id="TIGR04125">
    <property type="entry name" value="exosort_PGF_TRM"/>
    <property type="match status" value="1"/>
</dbReference>
<feature type="transmembrane region" description="Helical" evidence="11">
    <location>
        <begin position="49"/>
        <end position="68"/>
    </location>
</feature>
<dbReference type="EMBL" id="JBHSWU010000712">
    <property type="protein sequence ID" value="MFC6725798.1"/>
    <property type="molecule type" value="Genomic_DNA"/>
</dbReference>
<comment type="subcellular location">
    <subcellularLocation>
        <location evidence="1">Cell membrane</location>
        <topology evidence="1">Multi-pass membrane protein</topology>
    </subcellularLocation>
</comment>
<accession>A0ABD5S256</accession>
<keyword evidence="4 11" id="KW-0812">Transmembrane</keyword>
<dbReference type="AlphaFoldDB" id="A0ABD5S256"/>
<proteinExistence type="predicted"/>
<feature type="non-terminal residue" evidence="12">
    <location>
        <position position="340"/>
    </location>
</feature>
<sequence>MTSPFVDPLGWFLSEPDAYSDALGWVVILTFVAAALLESRRDRDARALAAAAWGLFAVFWLRLVYHFAFIHKSYVEGILTIVAVPACLYAGWLLWNGRGSLFLLSRAVAAMGLIYLPFETIPAFTVAGTTVPAPREMLIETVAAQTGFLVELLGYDPEWIVGPEAGYDSAFLFVTDGGHRLIMEVVLACTGLGSMAIFGGLIAAVRAPIRRKLRALAIAIPTIYCLNLVRTTFITVVFGNQYMQFFVDEVLFLFGDTDPYNVSFYLSDRVISQLLAVVALVGITYLVVRELPELLTLFEDVLYVATREEYDLHGALGIHAPRPDGGVSDGTRVESPGERD</sequence>